<dbReference type="Proteomes" id="UP000078596">
    <property type="component" value="Chromosome"/>
</dbReference>
<dbReference type="InterPro" id="IPR002563">
    <property type="entry name" value="Flavin_Rdtase-like_dom"/>
</dbReference>
<keyword evidence="7" id="KW-1185">Reference proteome</keyword>
<evidence type="ECO:0000313" key="7">
    <source>
        <dbReference type="Proteomes" id="UP000078596"/>
    </source>
</evidence>
<dbReference type="EMBL" id="CP016027">
    <property type="protein sequence ID" value="ANJ66781.1"/>
    <property type="molecule type" value="Genomic_DNA"/>
</dbReference>
<proteinExistence type="inferred from homology"/>
<dbReference type="GO" id="GO:0010181">
    <property type="term" value="F:FMN binding"/>
    <property type="evidence" value="ECO:0007669"/>
    <property type="project" value="InterPro"/>
</dbReference>
<dbReference type="STRING" id="1860122.A9404_04790"/>
<sequence length="206" mass="22596">MHIDPAQHTKMDNYKLLTNLVIPRPIAWISTQNAEGVVNLAPYSFFNAVGSDPLYVVFSAGLNEAGQPKDTLRNLRANGEFVVNLVTPELFDAMNVSAADFPADLSEVTATDLHTAPSVQVKTPRVAEAKASLECRVFSEQQLGANTLVIGEVVGFYVDDALIGDRMHIHDFAPIGRLGSPSVYCNTTDRFDIARVSYAEWQKQQV</sequence>
<evidence type="ECO:0000256" key="2">
    <source>
        <dbReference type="ARBA" id="ARBA00022630"/>
    </source>
</evidence>
<keyword evidence="2" id="KW-0285">Flavoprotein</keyword>
<organism evidence="6 7">
    <name type="scientific">Halothiobacillus diazotrophicus</name>
    <dbReference type="NCBI Taxonomy" id="1860122"/>
    <lineage>
        <taxon>Bacteria</taxon>
        <taxon>Pseudomonadati</taxon>
        <taxon>Pseudomonadota</taxon>
        <taxon>Gammaproteobacteria</taxon>
        <taxon>Chromatiales</taxon>
        <taxon>Halothiobacillaceae</taxon>
        <taxon>Halothiobacillus</taxon>
    </lineage>
</organism>
<dbReference type="AlphaFoldDB" id="A0A191ZFX4"/>
<dbReference type="OrthoDB" id="9794638at2"/>
<dbReference type="RefSeq" id="WP_066099143.1">
    <property type="nucleotide sequence ID" value="NZ_CP016027.1"/>
</dbReference>
<evidence type="ECO:0000256" key="4">
    <source>
        <dbReference type="ARBA" id="ARBA00038054"/>
    </source>
</evidence>
<dbReference type="Pfam" id="PF01613">
    <property type="entry name" value="Flavin_Reduct"/>
    <property type="match status" value="1"/>
</dbReference>
<evidence type="ECO:0000256" key="1">
    <source>
        <dbReference type="ARBA" id="ARBA00001917"/>
    </source>
</evidence>
<dbReference type="GO" id="GO:0016646">
    <property type="term" value="F:oxidoreductase activity, acting on the CH-NH group of donors, NAD or NADP as acceptor"/>
    <property type="evidence" value="ECO:0007669"/>
    <property type="project" value="UniProtKB-ARBA"/>
</dbReference>
<keyword evidence="3" id="KW-0288">FMN</keyword>
<dbReference type="InterPro" id="IPR012349">
    <property type="entry name" value="Split_barrel_FMN-bd"/>
</dbReference>
<dbReference type="PANTHER" id="PTHR33798">
    <property type="entry name" value="FLAVOPROTEIN OXYGENASE"/>
    <property type="match status" value="1"/>
</dbReference>
<dbReference type="KEGG" id="haz:A9404_04790"/>
<dbReference type="SMART" id="SM00903">
    <property type="entry name" value="Flavin_Reduct"/>
    <property type="match status" value="1"/>
</dbReference>
<dbReference type="SUPFAM" id="SSF50475">
    <property type="entry name" value="FMN-binding split barrel"/>
    <property type="match status" value="1"/>
</dbReference>
<comment type="cofactor">
    <cofactor evidence="1">
        <name>FMN</name>
        <dbReference type="ChEBI" id="CHEBI:58210"/>
    </cofactor>
</comment>
<reference evidence="6 7" key="1">
    <citation type="submission" date="2016-06" db="EMBL/GenBank/DDBJ databases">
        <title>Insight into the functional genes involving in sulfur oxidation in Pearl River water.</title>
        <authorList>
            <person name="Luo J."/>
            <person name="Tan X."/>
            <person name="Lin W."/>
        </authorList>
    </citation>
    <scope>NUCLEOTIDE SEQUENCE [LARGE SCALE GENOMIC DNA]</scope>
    <source>
        <strain evidence="6 7">LS2</strain>
    </source>
</reference>
<name>A0A191ZFX4_9GAMM</name>
<accession>A0A191ZFX4</accession>
<gene>
    <name evidence="6" type="ORF">A9404_04790</name>
</gene>
<evidence type="ECO:0000313" key="6">
    <source>
        <dbReference type="EMBL" id="ANJ66781.1"/>
    </source>
</evidence>
<dbReference type="PANTHER" id="PTHR33798:SF5">
    <property type="entry name" value="FLAVIN REDUCTASE LIKE DOMAIN-CONTAINING PROTEIN"/>
    <property type="match status" value="1"/>
</dbReference>
<protein>
    <submittedName>
        <fullName evidence="6">Flavin reductase</fullName>
    </submittedName>
</protein>
<evidence type="ECO:0000256" key="3">
    <source>
        <dbReference type="ARBA" id="ARBA00022643"/>
    </source>
</evidence>
<dbReference type="Gene3D" id="2.30.110.10">
    <property type="entry name" value="Electron Transport, Fmn-binding Protein, Chain A"/>
    <property type="match status" value="1"/>
</dbReference>
<comment type="similarity">
    <text evidence="4">Belongs to the flavoredoxin family.</text>
</comment>
<evidence type="ECO:0000259" key="5">
    <source>
        <dbReference type="SMART" id="SM00903"/>
    </source>
</evidence>
<feature type="domain" description="Flavin reductase like" evidence="5">
    <location>
        <begin position="20"/>
        <end position="171"/>
    </location>
</feature>